<dbReference type="GO" id="GO:1903785">
    <property type="term" value="P:L-valine transmembrane transport"/>
    <property type="evidence" value="ECO:0007669"/>
    <property type="project" value="TreeGrafter"/>
</dbReference>
<geneLocation type="plasmid" evidence="9 10">
    <name>unnamed 2</name>
</geneLocation>
<evidence type="ECO:0008006" key="11">
    <source>
        <dbReference type="Google" id="ProtNLM"/>
    </source>
</evidence>
<dbReference type="InterPro" id="IPR011606">
    <property type="entry name" value="Brnchd-chn_aa_trnsp_permease"/>
</dbReference>
<dbReference type="GO" id="GO:0005886">
    <property type="term" value="C:plasma membrane"/>
    <property type="evidence" value="ECO:0007669"/>
    <property type="project" value="UniProtKB-SubCell"/>
</dbReference>
<evidence type="ECO:0000256" key="3">
    <source>
        <dbReference type="ARBA" id="ARBA00022448"/>
    </source>
</evidence>
<dbReference type="Pfam" id="PF03591">
    <property type="entry name" value="AzlC"/>
    <property type="match status" value="1"/>
</dbReference>
<keyword evidence="7 8" id="KW-0472">Membrane</keyword>
<evidence type="ECO:0000256" key="7">
    <source>
        <dbReference type="ARBA" id="ARBA00023136"/>
    </source>
</evidence>
<dbReference type="PANTHER" id="PTHR34979:SF1">
    <property type="entry name" value="INNER MEMBRANE PROTEIN YGAZ"/>
    <property type="match status" value="1"/>
</dbReference>
<keyword evidence="5 8" id="KW-0812">Transmembrane</keyword>
<evidence type="ECO:0000256" key="2">
    <source>
        <dbReference type="ARBA" id="ARBA00010735"/>
    </source>
</evidence>
<dbReference type="Proteomes" id="UP000076066">
    <property type="component" value="Plasmid unnamed 2"/>
</dbReference>
<keyword evidence="10" id="KW-1185">Reference proteome</keyword>
<comment type="subcellular location">
    <subcellularLocation>
        <location evidence="1">Cell membrane</location>
        <topology evidence="1">Multi-pass membrane protein</topology>
    </subcellularLocation>
</comment>
<feature type="transmembrane region" description="Helical" evidence="8">
    <location>
        <begin position="164"/>
        <end position="184"/>
    </location>
</feature>
<dbReference type="AlphaFoldDB" id="A0A145VRZ2"/>
<feature type="transmembrane region" description="Helical" evidence="8">
    <location>
        <begin position="16"/>
        <end position="37"/>
    </location>
</feature>
<reference evidence="9 10" key="1">
    <citation type="submission" date="2016-02" db="EMBL/GenBank/DDBJ databases">
        <title>Complete Genome of H5569, the type strain of the newly described species Haematospirillium jordaniae.</title>
        <authorList>
            <person name="Nicholson A.C."/>
            <person name="Humrighouse B.W."/>
            <person name="Loparov V."/>
            <person name="McQuiston J.R."/>
        </authorList>
    </citation>
    <scope>NUCLEOTIDE SEQUENCE [LARGE SCALE GENOMIC DNA]</scope>
    <source>
        <strain evidence="9 10">H5569</strain>
        <plasmid evidence="10">Plasmid unnamed 2</plasmid>
    </source>
</reference>
<keyword evidence="4" id="KW-1003">Cell membrane</keyword>
<sequence length="227" mass="23138">MTEYDHALVRGGRSSLPIVVGYLPVAMAFGTAGTAAGLEPVITTSISALIFAGASQFLILAALTSGASVALVIALCTALNARHLLYGSILAPRIPARHRTHMLLAFGLTDEVFATAVSGSRHIGAELRSRWLAGVTLGSYAAWVSGTAAGAFLGTALESLAPSVAEAMGFALPALFLAITVLNVSRNSVGPMMISAVIAGTAAWLDYTAAGILLGTGAGALTTWIRK</sequence>
<dbReference type="KEGG" id="hjo:AY555_11120"/>
<evidence type="ECO:0000256" key="6">
    <source>
        <dbReference type="ARBA" id="ARBA00022989"/>
    </source>
</evidence>
<dbReference type="PANTHER" id="PTHR34979">
    <property type="entry name" value="INNER MEMBRANE PROTEIN YGAZ"/>
    <property type="match status" value="1"/>
</dbReference>
<accession>A0A145VRZ2</accession>
<protein>
    <recommendedName>
        <fullName evidence="11">Branched-chain amino acid permease</fullName>
    </recommendedName>
</protein>
<name>A0A145VRZ2_9PROT</name>
<gene>
    <name evidence="9" type="ORF">AY555_11120</name>
</gene>
<evidence type="ECO:0000256" key="8">
    <source>
        <dbReference type="SAM" id="Phobius"/>
    </source>
</evidence>
<proteinExistence type="inferred from homology"/>
<evidence type="ECO:0000256" key="4">
    <source>
        <dbReference type="ARBA" id="ARBA00022475"/>
    </source>
</evidence>
<keyword evidence="6 8" id="KW-1133">Transmembrane helix</keyword>
<keyword evidence="3" id="KW-0813">Transport</keyword>
<dbReference type="EMBL" id="CP014527">
    <property type="protein sequence ID" value="AMW35909.1"/>
    <property type="molecule type" value="Genomic_DNA"/>
</dbReference>
<evidence type="ECO:0000256" key="5">
    <source>
        <dbReference type="ARBA" id="ARBA00022692"/>
    </source>
</evidence>
<feature type="transmembrane region" description="Helical" evidence="8">
    <location>
        <begin position="140"/>
        <end position="157"/>
    </location>
</feature>
<evidence type="ECO:0000313" key="10">
    <source>
        <dbReference type="Proteomes" id="UP000076066"/>
    </source>
</evidence>
<keyword evidence="9" id="KW-0614">Plasmid</keyword>
<feature type="transmembrane region" description="Helical" evidence="8">
    <location>
        <begin position="204"/>
        <end position="225"/>
    </location>
</feature>
<comment type="similarity">
    <text evidence="2">Belongs to the AzlC family.</text>
</comment>
<evidence type="ECO:0000313" key="9">
    <source>
        <dbReference type="EMBL" id="AMW35909.1"/>
    </source>
</evidence>
<feature type="transmembrane region" description="Helical" evidence="8">
    <location>
        <begin position="57"/>
        <end position="81"/>
    </location>
</feature>
<evidence type="ECO:0000256" key="1">
    <source>
        <dbReference type="ARBA" id="ARBA00004651"/>
    </source>
</evidence>
<organism evidence="9 10">
    <name type="scientific">Haematospirillum jordaniae</name>
    <dbReference type="NCBI Taxonomy" id="1549855"/>
    <lineage>
        <taxon>Bacteria</taxon>
        <taxon>Pseudomonadati</taxon>
        <taxon>Pseudomonadota</taxon>
        <taxon>Alphaproteobacteria</taxon>
        <taxon>Rhodospirillales</taxon>
        <taxon>Novispirillaceae</taxon>
        <taxon>Haematospirillum</taxon>
    </lineage>
</organism>